<keyword evidence="2" id="KW-1185">Reference proteome</keyword>
<evidence type="ECO:0000313" key="1">
    <source>
        <dbReference type="EMBL" id="QIV84265.1"/>
    </source>
</evidence>
<evidence type="ECO:0008006" key="3">
    <source>
        <dbReference type="Google" id="ProtNLM"/>
    </source>
</evidence>
<dbReference type="RefSeq" id="WP_168144606.1">
    <property type="nucleotide sequence ID" value="NZ_CP038799.1"/>
</dbReference>
<protein>
    <recommendedName>
        <fullName evidence="3">ANTAR domain-containing protein</fullName>
    </recommendedName>
</protein>
<dbReference type="KEGG" id="mfre:EXE63_27850"/>
<sequence>MLHEPGPEGAFSRIDDSMARARTLHLAEGILIGLRRCSPEQAIAELVSAGREAGLSTYALARGLVLAAGGYRDTTVDPAARVAEHRWGALFRRPSAPQSDVPRAAPTSMA</sequence>
<gene>
    <name evidence="1" type="ORF">EXE63_27850</name>
</gene>
<dbReference type="Proteomes" id="UP000501849">
    <property type="component" value="Chromosome"/>
</dbReference>
<dbReference type="EMBL" id="CP038799">
    <property type="protein sequence ID" value="QIV84265.1"/>
    <property type="molecule type" value="Genomic_DNA"/>
</dbReference>
<accession>A0A6H0SD77</accession>
<name>A0A6H0SD77_9MYCO</name>
<dbReference type="AlphaFoldDB" id="A0A6H0SD77"/>
<reference evidence="1 2" key="1">
    <citation type="submission" date="2019-04" db="EMBL/GenBank/DDBJ databases">
        <title>Draft, Whole-Genome Sequence of the Anthracene-degrading Mycobacterium frederiksbergense LB501T, Isolated from a Polycyclic Aromatic Hydrocarbon (PAH)-Contaminated Soil.</title>
        <authorList>
            <person name="Augelletti F."/>
        </authorList>
    </citation>
    <scope>NUCLEOTIDE SEQUENCE [LARGE SCALE GENOMIC DNA]</scope>
    <source>
        <strain evidence="1 2">LB 501T</strain>
    </source>
</reference>
<evidence type="ECO:0000313" key="2">
    <source>
        <dbReference type="Proteomes" id="UP000501849"/>
    </source>
</evidence>
<organism evidence="1 2">
    <name type="scientific">Mycolicibacterium frederiksbergense</name>
    <dbReference type="NCBI Taxonomy" id="117567"/>
    <lineage>
        <taxon>Bacteria</taxon>
        <taxon>Bacillati</taxon>
        <taxon>Actinomycetota</taxon>
        <taxon>Actinomycetes</taxon>
        <taxon>Mycobacteriales</taxon>
        <taxon>Mycobacteriaceae</taxon>
        <taxon>Mycolicibacterium</taxon>
    </lineage>
</organism>
<proteinExistence type="predicted"/>